<gene>
    <name evidence="3" type="ORF">IV494_11080</name>
</gene>
<accession>A0ABS0FDC6</accession>
<reference evidence="3 4" key="1">
    <citation type="submission" date="2020-11" db="EMBL/GenBank/DDBJ databases">
        <title>Kaistella gelatinilytica sp. nov., a flavobacterium isolated from Antarctic Soil.</title>
        <authorList>
            <person name="Li J."/>
        </authorList>
    </citation>
    <scope>NUCLEOTIDE SEQUENCE [LARGE SCALE GENOMIC DNA]</scope>
    <source>
        <strain evidence="3 4">G5-32</strain>
    </source>
</reference>
<dbReference type="RefSeq" id="WP_196080208.1">
    <property type="nucleotide sequence ID" value="NZ_JADPVI010000003.1"/>
</dbReference>
<dbReference type="CDD" id="cd11301">
    <property type="entry name" value="Fut1_Fut2_like"/>
    <property type="match status" value="1"/>
</dbReference>
<evidence type="ECO:0000313" key="4">
    <source>
        <dbReference type="Proteomes" id="UP000660070"/>
    </source>
</evidence>
<evidence type="ECO:0000313" key="3">
    <source>
        <dbReference type="EMBL" id="MBF8457721.1"/>
    </source>
</evidence>
<sequence>MLTFLRLGKKGNLGNQLFQVASTIAIAKRNGHGYCFPDWKMNSYFKNPLPLIPHDKEFNWEKIKERQFNFYEWNVAEGNFSLDGWFQTEKYFLDLYVKEIFSFKKEYEDELLAKHHHLFTKPTVLISVRRGDFVDNKYYFQTSYRFYFTALIKHFPDFENYNFIFTSDNIGYCKKHFSFLPNSYFLEDLSAVDQLCLGKNFDHFVISNSTFSWWIAWLGEKENSKIICPEKNFDGIYSDQYDESDYFCERWITHSEKETPIPNKYRMIKIKGDVLIIKQKIRNFIKKKYYIMKGWPTDLR</sequence>
<comment type="caution">
    <text evidence="3">The sequence shown here is derived from an EMBL/GenBank/DDBJ whole genome shotgun (WGS) entry which is preliminary data.</text>
</comment>
<protein>
    <submittedName>
        <fullName evidence="3">Alpha-1,2-fucosyltransferase</fullName>
    </submittedName>
</protein>
<dbReference type="Proteomes" id="UP000660070">
    <property type="component" value="Unassembled WGS sequence"/>
</dbReference>
<dbReference type="PANTHER" id="PTHR11927">
    <property type="entry name" value="GALACTOSIDE 2-L-FUCOSYLTRANSFERASE"/>
    <property type="match status" value="1"/>
</dbReference>
<keyword evidence="4" id="KW-1185">Reference proteome</keyword>
<name>A0ABS0FDC6_9FLAO</name>
<proteinExistence type="predicted"/>
<dbReference type="Pfam" id="PF01531">
    <property type="entry name" value="Glyco_transf_11"/>
    <property type="match status" value="1"/>
</dbReference>
<evidence type="ECO:0000256" key="1">
    <source>
        <dbReference type="ARBA" id="ARBA00022676"/>
    </source>
</evidence>
<organism evidence="3 4">
    <name type="scientific">Kaistella gelatinilytica</name>
    <dbReference type="NCBI Taxonomy" id="2787636"/>
    <lineage>
        <taxon>Bacteria</taxon>
        <taxon>Pseudomonadati</taxon>
        <taxon>Bacteroidota</taxon>
        <taxon>Flavobacteriia</taxon>
        <taxon>Flavobacteriales</taxon>
        <taxon>Weeksellaceae</taxon>
        <taxon>Chryseobacterium group</taxon>
        <taxon>Kaistella</taxon>
    </lineage>
</organism>
<dbReference type="PANTHER" id="PTHR11927:SF9">
    <property type="entry name" value="L-FUCOSYLTRANSFERASE"/>
    <property type="match status" value="1"/>
</dbReference>
<dbReference type="EMBL" id="JADPVI010000003">
    <property type="protein sequence ID" value="MBF8457721.1"/>
    <property type="molecule type" value="Genomic_DNA"/>
</dbReference>
<dbReference type="InterPro" id="IPR002516">
    <property type="entry name" value="Glyco_trans_11"/>
</dbReference>
<keyword evidence="2" id="KW-0808">Transferase</keyword>
<evidence type="ECO:0000256" key="2">
    <source>
        <dbReference type="ARBA" id="ARBA00022679"/>
    </source>
</evidence>
<keyword evidence="1" id="KW-0328">Glycosyltransferase</keyword>